<dbReference type="PROSITE" id="PS00018">
    <property type="entry name" value="EF_HAND_1"/>
    <property type="match status" value="1"/>
</dbReference>
<feature type="chain" id="PRO_5021434500" evidence="7">
    <location>
        <begin position="30"/>
        <end position="523"/>
    </location>
</feature>
<keyword evidence="4" id="KW-0949">S-adenosyl-L-methionine</keyword>
<name>A0A4Y1QZ54_PRUDU</name>
<keyword evidence="5" id="KW-0479">Metal-binding</keyword>
<feature type="signal peptide" evidence="7">
    <location>
        <begin position="1"/>
        <end position="29"/>
    </location>
</feature>
<keyword evidence="2 8" id="KW-0489">Methyltransferase</keyword>
<dbReference type="EMBL" id="AP019298">
    <property type="protein sequence ID" value="BBG97161.1"/>
    <property type="molecule type" value="Genomic_DNA"/>
</dbReference>
<keyword evidence="3 8" id="KW-0808">Transferase</keyword>
<dbReference type="Gene3D" id="3.40.50.150">
    <property type="entry name" value="Vaccinia Virus protein VP39"/>
    <property type="match status" value="2"/>
</dbReference>
<evidence type="ECO:0000256" key="5">
    <source>
        <dbReference type="ARBA" id="ARBA00022723"/>
    </source>
</evidence>
<accession>A0A4Y1QZ54</accession>
<gene>
    <name evidence="8" type="ORF">Prudu_006193</name>
</gene>
<dbReference type="GO" id="GO:0008757">
    <property type="term" value="F:S-adenosylmethionine-dependent methyltransferase activity"/>
    <property type="evidence" value="ECO:0007669"/>
    <property type="project" value="TreeGrafter"/>
</dbReference>
<dbReference type="InterPro" id="IPR018247">
    <property type="entry name" value="EF_Hand_1_Ca_BS"/>
</dbReference>
<dbReference type="GO" id="GO:0032259">
    <property type="term" value="P:methylation"/>
    <property type="evidence" value="ECO:0007669"/>
    <property type="project" value="UniProtKB-KW"/>
</dbReference>
<dbReference type="Pfam" id="PF01596">
    <property type="entry name" value="Methyltransf_3"/>
    <property type="match status" value="2"/>
</dbReference>
<reference evidence="8" key="1">
    <citation type="journal article" date="2019" name="Science">
        <title>Mutation of a bHLH transcription factor allowed almond domestication.</title>
        <authorList>
            <person name="Sanchez-Perez R."/>
            <person name="Pavan S."/>
            <person name="Mazzeo R."/>
            <person name="Moldovan C."/>
            <person name="Aiese Cigliano R."/>
            <person name="Del Cueto J."/>
            <person name="Ricciardi F."/>
            <person name="Lotti C."/>
            <person name="Ricciardi L."/>
            <person name="Dicenta F."/>
            <person name="Lopez-Marques R.L."/>
            <person name="Lindberg Moller B."/>
        </authorList>
    </citation>
    <scope>NUCLEOTIDE SEQUENCE</scope>
</reference>
<keyword evidence="7" id="KW-0732">Signal</keyword>
<dbReference type="AlphaFoldDB" id="A0A4Y1QZ54"/>
<evidence type="ECO:0000256" key="1">
    <source>
        <dbReference type="ARBA" id="ARBA00002334"/>
    </source>
</evidence>
<evidence type="ECO:0000256" key="3">
    <source>
        <dbReference type="ARBA" id="ARBA00022679"/>
    </source>
</evidence>
<dbReference type="PANTHER" id="PTHR10509:SF34">
    <property type="entry name" value="TAPETUM-SPECIFIC METHYLTRANSFERASE 1"/>
    <property type="match status" value="1"/>
</dbReference>
<evidence type="ECO:0000256" key="2">
    <source>
        <dbReference type="ARBA" id="ARBA00022603"/>
    </source>
</evidence>
<dbReference type="PROSITE" id="PS51682">
    <property type="entry name" value="SAM_OMT_I"/>
    <property type="match status" value="2"/>
</dbReference>
<evidence type="ECO:0000256" key="7">
    <source>
        <dbReference type="SAM" id="SignalP"/>
    </source>
</evidence>
<organism evidence="8">
    <name type="scientific">Prunus dulcis</name>
    <name type="common">Almond</name>
    <name type="synonym">Amygdalus dulcis</name>
    <dbReference type="NCBI Taxonomy" id="3755"/>
    <lineage>
        <taxon>Eukaryota</taxon>
        <taxon>Viridiplantae</taxon>
        <taxon>Streptophyta</taxon>
        <taxon>Embryophyta</taxon>
        <taxon>Tracheophyta</taxon>
        <taxon>Spermatophyta</taxon>
        <taxon>Magnoliopsida</taxon>
        <taxon>eudicotyledons</taxon>
        <taxon>Gunneridae</taxon>
        <taxon>Pentapetalae</taxon>
        <taxon>rosids</taxon>
        <taxon>fabids</taxon>
        <taxon>Rosales</taxon>
        <taxon>Rosaceae</taxon>
        <taxon>Amygdaloideae</taxon>
        <taxon>Amygdaleae</taxon>
        <taxon>Prunus</taxon>
    </lineage>
</organism>
<sequence length="523" mass="59584">KPDKAKALKQMRSHLLLLLLLSMAEEGKQEQKIILKSPALLKYILDTSCYPREHEQLKQLREATVEKYKFWSIMNVPVDEGLLISMLLKIMNAKKTLELGVFTGYSLLTTALALPHDGKIIAIDPDNEAYEFGLQFIRKAGVDHKINFFHTDALSVLNDLITNGKEEGSFDYAFVDANKDNYIEYHELMLKLVKVGGIIAYDNTLLFGSVTEPEETVEEMLRLPRKHTRDLNSFLATDSRIELAHVTTGDGLALCRRLEHILNIFSSLDEMSFNSLVFVEKRMEARKQEKIILKTPALLKYILETSCYPREHEQLKQLREATVEKYQFRSIMNVPVDEGLLLSMLLKLMNAKKTLELGVFTGYSLLTTALALPSDGKITAVDLNKEAYEFGLPFLRKAGVEHKINFFQSDAFSVLNDLITNFQTSKQGNEEGSFDFAFVDANKDTYIEYYELLIKLVKVGGIIAFDNTLWFGSVAEPEEMVEEHLRPSRKHTRELNSFLTTDSRIELAHVSIGDGLTLCRRVY</sequence>
<evidence type="ECO:0000256" key="4">
    <source>
        <dbReference type="ARBA" id="ARBA00022691"/>
    </source>
</evidence>
<comment type="function">
    <text evidence="1">Methylates caffeoyl-CoA to feruloyl-CoA and 5-hydroxyferuloyl-CoA to sinapoyl-CoA. Plays a role in the synthesis of feruloylated polysaccharides. Involved in the reinforcement of the plant cell wall. Also involved in the responding to wounding or pathogen challenge by the increased formation of cell wall-bound ferulic acid polymers.</text>
</comment>
<comment type="similarity">
    <text evidence="6">Belongs to the class I-like SAM-binding methyltransferase superfamily. Cation-dependent O-methyltransferase family.</text>
</comment>
<evidence type="ECO:0000313" key="8">
    <source>
        <dbReference type="EMBL" id="BBG97161.1"/>
    </source>
</evidence>
<dbReference type="InterPro" id="IPR050362">
    <property type="entry name" value="Cation-dep_OMT"/>
</dbReference>
<dbReference type="CDD" id="cd02440">
    <property type="entry name" value="AdoMet_MTases"/>
    <property type="match status" value="2"/>
</dbReference>
<proteinExistence type="inferred from homology"/>
<dbReference type="InterPro" id="IPR029063">
    <property type="entry name" value="SAM-dependent_MTases_sf"/>
</dbReference>
<dbReference type="GO" id="GO:0046872">
    <property type="term" value="F:metal ion binding"/>
    <property type="evidence" value="ECO:0007669"/>
    <property type="project" value="UniProtKB-KW"/>
</dbReference>
<protein>
    <submittedName>
        <fullName evidence="8">S-adenosyl-L-methionine-dependent methyltransferases superfamily protein</fullName>
    </submittedName>
</protein>
<dbReference type="SUPFAM" id="SSF53335">
    <property type="entry name" value="S-adenosyl-L-methionine-dependent methyltransferases"/>
    <property type="match status" value="2"/>
</dbReference>
<dbReference type="PANTHER" id="PTHR10509">
    <property type="entry name" value="O-METHYLTRANSFERASE-RELATED"/>
    <property type="match status" value="1"/>
</dbReference>
<dbReference type="GO" id="GO:0008171">
    <property type="term" value="F:O-methyltransferase activity"/>
    <property type="evidence" value="ECO:0007669"/>
    <property type="project" value="InterPro"/>
</dbReference>
<feature type="non-terminal residue" evidence="8">
    <location>
        <position position="1"/>
    </location>
</feature>
<evidence type="ECO:0000256" key="6">
    <source>
        <dbReference type="ARBA" id="ARBA00023453"/>
    </source>
</evidence>
<dbReference type="InterPro" id="IPR002935">
    <property type="entry name" value="SAM_O-MeTrfase"/>
</dbReference>